<dbReference type="RefSeq" id="YP_009242036.1">
    <property type="nucleotide sequence ID" value="NC_029816.1"/>
</dbReference>
<feature type="domain" description="Reverse transcriptase Ty1/copia-type" evidence="1">
    <location>
        <begin position="11"/>
        <end position="72"/>
    </location>
</feature>
<dbReference type="AlphaFoldDB" id="A0A142D7X9"/>
<name>A0A142D7X9_ORYMI</name>
<protein>
    <recommendedName>
        <fullName evidence="1">Reverse transcriptase Ty1/copia-type domain-containing protein</fullName>
    </recommendedName>
</protein>
<dbReference type="EMBL" id="KU176938">
    <property type="protein sequence ID" value="AMQ23379.1"/>
    <property type="molecule type" value="Genomic_DNA"/>
</dbReference>
<geneLocation type="mitochondrion" evidence="2"/>
<accession>A0A142D7X9</accession>
<evidence type="ECO:0000313" key="2">
    <source>
        <dbReference type="EMBL" id="AMQ23379.1"/>
    </source>
</evidence>
<evidence type="ECO:0000259" key="1">
    <source>
        <dbReference type="Pfam" id="PF07727"/>
    </source>
</evidence>
<reference evidence="2" key="1">
    <citation type="journal article" date="2016" name="PLoS ONE">
        <title>Mitochondrial Genome Analysis of Wild Rice (Oryza minuta) and Its Comparison with Other Related Species.</title>
        <authorList>
            <person name="Asaf S."/>
            <person name="Khan A.L."/>
            <person name="Khan A.R."/>
            <person name="Waqas M."/>
            <person name="Kang S.M."/>
            <person name="Khan M.A."/>
            <person name="Shahzad R."/>
            <person name="Seo C.W."/>
            <person name="Shin J.H."/>
            <person name="Lee I.J."/>
        </authorList>
    </citation>
    <scope>NUCLEOTIDE SEQUENCE</scope>
</reference>
<proteinExistence type="predicted"/>
<dbReference type="Pfam" id="PF07727">
    <property type="entry name" value="RVT_2"/>
    <property type="match status" value="1"/>
</dbReference>
<organism evidence="2">
    <name type="scientific">Oryza minuta</name>
    <dbReference type="NCBI Taxonomy" id="63629"/>
    <lineage>
        <taxon>Eukaryota</taxon>
        <taxon>Viridiplantae</taxon>
        <taxon>Streptophyta</taxon>
        <taxon>Embryophyta</taxon>
        <taxon>Tracheophyta</taxon>
        <taxon>Spermatophyta</taxon>
        <taxon>Magnoliopsida</taxon>
        <taxon>Liliopsida</taxon>
        <taxon>Poales</taxon>
        <taxon>Poaceae</taxon>
        <taxon>BOP clade</taxon>
        <taxon>Oryzoideae</taxon>
        <taxon>Oryzeae</taxon>
        <taxon>Oryzinae</taxon>
        <taxon>Oryza</taxon>
    </lineage>
</organism>
<dbReference type="GeneID" id="27210868"/>
<sequence>MDEEYGAFMRNNTWHLVPATQGRNLIDCKWVYKIKRKADGTIDRYKARLVAKGFKQRYGIDYEETFSPVVKAATNLTNIVTSSLLWMVFATARCSKCFSSWSSSRRCLYASATWLSRQVKVGLCVLIRLSTLWSQAGTKSMVFQTKHEIAESWISTVKSRCFALLLQERYNLHICVDICSSHHCCYFLSKSNFGITSRFERRICPLGSWCVALFLGHRSYLSSRWNYLDSREVCYSSVKTCRHAWLQGDQYTVINNRLILGERRSASRCGGLYKVSKYCWCVTVLDIDQTGYSFSGKLSLPISTCSHFIALDSSLAHIEISQRILGTWSSNLQVRFNSSKCVLRCSLGRMSRSSQVHWRVCSILGSLSDFLECSEAGNCFKIKYRSRIQSLGKCYCRNYFGSNLTQGTRHSSAAGCMLVVSQYWCDLLISKSSLPCANLAHRSGLPLCASTSVSRVAGYSVCSFRRSSSRWLHLLPTYKAIYTRRPPLWR</sequence>
<keyword evidence="2" id="KW-0496">Mitochondrion</keyword>
<gene>
    <name evidence="2" type="primary">orf490</name>
</gene>
<dbReference type="InterPro" id="IPR013103">
    <property type="entry name" value="RVT_2"/>
</dbReference>